<dbReference type="InterPro" id="IPR013154">
    <property type="entry name" value="ADH-like_N"/>
</dbReference>
<dbReference type="Gene3D" id="3.40.50.720">
    <property type="entry name" value="NAD(P)-binding Rossmann-like Domain"/>
    <property type="match status" value="1"/>
</dbReference>
<proteinExistence type="predicted"/>
<protein>
    <submittedName>
        <fullName evidence="2">NAD(P)-dependent alcohol dehydrogenase</fullName>
    </submittedName>
</protein>
<evidence type="ECO:0000313" key="2">
    <source>
        <dbReference type="EMBL" id="MCK1789014.1"/>
    </source>
</evidence>
<organism evidence="2 3">
    <name type="scientific">Pseudomonas violetae</name>
    <dbReference type="NCBI Taxonomy" id="2915813"/>
    <lineage>
        <taxon>Bacteria</taxon>
        <taxon>Pseudomonadati</taxon>
        <taxon>Pseudomonadota</taxon>
        <taxon>Gammaproteobacteria</taxon>
        <taxon>Pseudomonadales</taxon>
        <taxon>Pseudomonadaceae</taxon>
        <taxon>Pseudomonas</taxon>
    </lineage>
</organism>
<comment type="caution">
    <text evidence="2">The sequence shown here is derived from an EMBL/GenBank/DDBJ whole genome shotgun (WGS) entry which is preliminary data.</text>
</comment>
<dbReference type="PANTHER" id="PTHR45033">
    <property type="match status" value="1"/>
</dbReference>
<dbReference type="InterPro" id="IPR020843">
    <property type="entry name" value="ER"/>
</dbReference>
<dbReference type="Proteomes" id="UP001299876">
    <property type="component" value="Unassembled WGS sequence"/>
</dbReference>
<dbReference type="SUPFAM" id="SSF50129">
    <property type="entry name" value="GroES-like"/>
    <property type="match status" value="1"/>
</dbReference>
<keyword evidence="3" id="KW-1185">Reference proteome</keyword>
<dbReference type="InterPro" id="IPR013149">
    <property type="entry name" value="ADH-like_C"/>
</dbReference>
<dbReference type="InterPro" id="IPR036291">
    <property type="entry name" value="NAD(P)-bd_dom_sf"/>
</dbReference>
<dbReference type="SMART" id="SM00829">
    <property type="entry name" value="PKS_ER"/>
    <property type="match status" value="1"/>
</dbReference>
<dbReference type="InterPro" id="IPR052711">
    <property type="entry name" value="Zinc_ADH-like"/>
</dbReference>
<dbReference type="InterPro" id="IPR011032">
    <property type="entry name" value="GroES-like_sf"/>
</dbReference>
<dbReference type="SUPFAM" id="SSF51735">
    <property type="entry name" value="NAD(P)-binding Rossmann-fold domains"/>
    <property type="match status" value="1"/>
</dbReference>
<name>A0ABT0ETQ0_9PSED</name>
<evidence type="ECO:0000259" key="1">
    <source>
        <dbReference type="SMART" id="SM00829"/>
    </source>
</evidence>
<reference evidence="2 3" key="1">
    <citation type="submission" date="2022-02" db="EMBL/GenBank/DDBJ databases">
        <title>Comparative genomics of the first Antarctic Pseudomonas spp. capable of biotransforming 2,4,6-Trinitrotoluene.</title>
        <authorList>
            <person name="Cabrera M.A."/>
            <person name="Marquez S.L."/>
            <person name="Perez-Donoso J.M."/>
        </authorList>
    </citation>
    <scope>NUCLEOTIDE SEQUENCE [LARGE SCALE GENOMIC DNA]</scope>
    <source>
        <strain evidence="2 3">TNT19</strain>
    </source>
</reference>
<accession>A0ABT0ETQ0</accession>
<dbReference type="Pfam" id="PF08240">
    <property type="entry name" value="ADH_N"/>
    <property type="match status" value="1"/>
</dbReference>
<dbReference type="CDD" id="cd08276">
    <property type="entry name" value="MDR7"/>
    <property type="match status" value="1"/>
</dbReference>
<dbReference type="EMBL" id="JAKNRW010000001">
    <property type="protein sequence ID" value="MCK1789014.1"/>
    <property type="molecule type" value="Genomic_DNA"/>
</dbReference>
<sequence length="339" mass="36095">MKAWQTTPPFGLDALRLIELPRPIPGPHQVLINMKAVALNYRDLEMANGTYQGQAQHAFILASDGAGEVVEVGADVTGFAPGDRVIGCFWQGWEAGRLGDNLSALPLGGPLDGMLSEYVVLDERGVVACPVHLSWEEAATLPCAALTAWQALVTEGQVKAGDWVLVQGSGGVSLFALQFALLHGARVIATSSQDDKLQRLAELGATGSINYRLTPNWHEQVMAITAGYGVDHVLEVGGPGSFVQSLQSLHSSGQVNAIGYLGGQQGEINPLLILQRNARVRGIAVGPRQSFEAMNRAISASTMRPLIDSVHDWLDLPKALAHLQSGKHFGKVALHISPA</sequence>
<dbReference type="Gene3D" id="3.90.180.10">
    <property type="entry name" value="Medium-chain alcohol dehydrogenases, catalytic domain"/>
    <property type="match status" value="1"/>
</dbReference>
<feature type="domain" description="Enoyl reductase (ER)" evidence="1">
    <location>
        <begin position="11"/>
        <end position="334"/>
    </location>
</feature>
<dbReference type="RefSeq" id="WP_247286774.1">
    <property type="nucleotide sequence ID" value="NZ_JAKNRW010000001.1"/>
</dbReference>
<gene>
    <name evidence="2" type="ORF">L9059_02180</name>
</gene>
<evidence type="ECO:0000313" key="3">
    <source>
        <dbReference type="Proteomes" id="UP001299876"/>
    </source>
</evidence>
<dbReference type="PANTHER" id="PTHR45033:SF2">
    <property type="entry name" value="ZINC-TYPE ALCOHOL DEHYDROGENASE-LIKE PROTEIN C1773.06C"/>
    <property type="match status" value="1"/>
</dbReference>
<dbReference type="Pfam" id="PF00107">
    <property type="entry name" value="ADH_zinc_N"/>
    <property type="match status" value="1"/>
</dbReference>